<accession>A0A6A0GR72</accession>
<name>A0A6A0GR72_HYAAZ</name>
<protein>
    <submittedName>
        <fullName evidence="2">Uncharacterized protein</fullName>
    </submittedName>
</protein>
<sequence>MNYRNTPLDTTGCSPPQLLQGRKLRTRLPVLSSALLPNWPNIEGVRSMDAHAKLKSTENFNKRHGARPLPELRPGQNVRVRLPHEKKWSDLPTTITAQQGSSSYLVRNRKFLQAIPDPVVPSANKAQDVGPCTASEGGTSVAGAAEPAGAPRVVTSGVEEPCADRPDVVEAPLQGDSPRRLISNEKPVYHSRYGRVVKPVDRLGY</sequence>
<reference evidence="2" key="2">
    <citation type="journal article" date="2018" name="Environ. Sci. Technol.">
        <title>The Toxicogenome of Hyalella azteca: A Model for Sediment Ecotoxicology and Evolutionary Toxicology.</title>
        <authorList>
            <person name="Poynton H.C."/>
            <person name="Hasenbein S."/>
            <person name="Benoit J.B."/>
            <person name="Sepulveda M.S."/>
            <person name="Poelchau M.F."/>
            <person name="Hughes D.S.T."/>
            <person name="Murali S.C."/>
            <person name="Chen S."/>
            <person name="Glastad K.M."/>
            <person name="Goodisman M.A.D."/>
            <person name="Werren J.H."/>
            <person name="Vineis J.H."/>
            <person name="Bowen J.L."/>
            <person name="Friedrich M."/>
            <person name="Jones J."/>
            <person name="Robertson H.M."/>
            <person name="Feyereisen R."/>
            <person name="Mechler-Hickson A."/>
            <person name="Mathers N."/>
            <person name="Lee C.E."/>
            <person name="Colbourne J.K."/>
            <person name="Biales A."/>
            <person name="Johnston J.S."/>
            <person name="Wellborn G.A."/>
            <person name="Rosendale A.J."/>
            <person name="Cridge A.G."/>
            <person name="Munoz-Torres M.C."/>
            <person name="Bain P.A."/>
            <person name="Manny A.R."/>
            <person name="Major K.M."/>
            <person name="Lambert F.N."/>
            <person name="Vulpe C.D."/>
            <person name="Tuck P."/>
            <person name="Blalock B.J."/>
            <person name="Lin Y.Y."/>
            <person name="Smith M.E."/>
            <person name="Ochoa-Acuna H."/>
            <person name="Chen M.M."/>
            <person name="Childers C.P."/>
            <person name="Qu J."/>
            <person name="Dugan S."/>
            <person name="Lee S.L."/>
            <person name="Chao H."/>
            <person name="Dinh H."/>
            <person name="Han Y."/>
            <person name="Doddapaneni H."/>
            <person name="Worley K.C."/>
            <person name="Muzny D.M."/>
            <person name="Gibbs R.A."/>
            <person name="Richards S."/>
        </authorList>
    </citation>
    <scope>NUCLEOTIDE SEQUENCE</scope>
    <source>
        <strain evidence="2">HAZT.00-mixed</strain>
        <tissue evidence="2">Whole organism</tissue>
    </source>
</reference>
<feature type="region of interest" description="Disordered" evidence="1">
    <location>
        <begin position="122"/>
        <end position="151"/>
    </location>
</feature>
<reference evidence="2" key="3">
    <citation type="submission" date="2019-06" db="EMBL/GenBank/DDBJ databases">
        <authorList>
            <person name="Poynton C."/>
            <person name="Hasenbein S."/>
            <person name="Benoit J.B."/>
            <person name="Sepulveda M.S."/>
            <person name="Poelchau M.F."/>
            <person name="Murali S.C."/>
            <person name="Chen S."/>
            <person name="Glastad K.M."/>
            <person name="Werren J.H."/>
            <person name="Vineis J.H."/>
            <person name="Bowen J.L."/>
            <person name="Friedrich M."/>
            <person name="Jones J."/>
            <person name="Robertson H.M."/>
            <person name="Feyereisen R."/>
            <person name="Mechler-Hickson A."/>
            <person name="Mathers N."/>
            <person name="Lee C.E."/>
            <person name="Colbourne J.K."/>
            <person name="Biales A."/>
            <person name="Johnston J.S."/>
            <person name="Wellborn G.A."/>
            <person name="Rosendale A.J."/>
            <person name="Cridge A.G."/>
            <person name="Munoz-Torres M.C."/>
            <person name="Bain P.A."/>
            <person name="Manny A.R."/>
            <person name="Major K.M."/>
            <person name="Lambert F.N."/>
            <person name="Vulpe C.D."/>
            <person name="Tuck P."/>
            <person name="Blalock B.J."/>
            <person name="Lin Y.-Y."/>
            <person name="Smith M.E."/>
            <person name="Ochoa-Acuna H."/>
            <person name="Chen M.-J.M."/>
            <person name="Childers C.P."/>
            <person name="Qu J."/>
            <person name="Dugan S."/>
            <person name="Lee S.L."/>
            <person name="Chao H."/>
            <person name="Dinh H."/>
            <person name="Han Y."/>
            <person name="Doddapaneni H."/>
            <person name="Worley K.C."/>
            <person name="Muzny D.M."/>
            <person name="Gibbs R.A."/>
            <person name="Richards S."/>
        </authorList>
    </citation>
    <scope>NUCLEOTIDE SEQUENCE</scope>
    <source>
        <strain evidence="2">HAZT.00-mixed</strain>
        <tissue evidence="2">Whole organism</tissue>
    </source>
</reference>
<dbReference type="PANTHER" id="PTHR33244">
    <property type="entry name" value="INTEGRASE CATALYTIC DOMAIN-CONTAINING PROTEIN-RELATED"/>
    <property type="match status" value="1"/>
</dbReference>
<evidence type="ECO:0000256" key="1">
    <source>
        <dbReference type="SAM" id="MobiDB-lite"/>
    </source>
</evidence>
<dbReference type="Proteomes" id="UP000711488">
    <property type="component" value="Unassembled WGS sequence"/>
</dbReference>
<dbReference type="EMBL" id="JQDR03016431">
    <property type="protein sequence ID" value="KAA0185265.1"/>
    <property type="molecule type" value="Genomic_DNA"/>
</dbReference>
<organism evidence="2">
    <name type="scientific">Hyalella azteca</name>
    <name type="common">Amphipod</name>
    <dbReference type="NCBI Taxonomy" id="294128"/>
    <lineage>
        <taxon>Eukaryota</taxon>
        <taxon>Metazoa</taxon>
        <taxon>Ecdysozoa</taxon>
        <taxon>Arthropoda</taxon>
        <taxon>Crustacea</taxon>
        <taxon>Multicrustacea</taxon>
        <taxon>Malacostraca</taxon>
        <taxon>Eumalacostraca</taxon>
        <taxon>Peracarida</taxon>
        <taxon>Amphipoda</taxon>
        <taxon>Senticaudata</taxon>
        <taxon>Talitrida</taxon>
        <taxon>Talitroidea</taxon>
        <taxon>Hyalellidae</taxon>
        <taxon>Hyalella</taxon>
    </lineage>
</organism>
<dbReference type="PANTHER" id="PTHR33244:SF3">
    <property type="entry name" value="PEPTIDASE A2 DOMAIN-CONTAINING PROTEIN"/>
    <property type="match status" value="1"/>
</dbReference>
<proteinExistence type="predicted"/>
<dbReference type="AlphaFoldDB" id="A0A6A0GR72"/>
<comment type="caution">
    <text evidence="2">The sequence shown here is derived from an EMBL/GenBank/DDBJ whole genome shotgun (WGS) entry which is preliminary data.</text>
</comment>
<evidence type="ECO:0000313" key="2">
    <source>
        <dbReference type="EMBL" id="KAA0185265.1"/>
    </source>
</evidence>
<reference evidence="2" key="1">
    <citation type="submission" date="2014-08" db="EMBL/GenBank/DDBJ databases">
        <authorList>
            <person name="Murali S."/>
            <person name="Richards S."/>
            <person name="Bandaranaike D."/>
            <person name="Bellair M."/>
            <person name="Blankenburg K."/>
            <person name="Chao H."/>
            <person name="Dinh H."/>
            <person name="Doddapaneni H."/>
            <person name="Dugan-Rocha S."/>
            <person name="Elkadiri S."/>
            <person name="Gnanaolivu R."/>
            <person name="Hughes D."/>
            <person name="Lee S."/>
            <person name="Li M."/>
            <person name="Ming W."/>
            <person name="Munidasa M."/>
            <person name="Muniz J."/>
            <person name="Nguyen L."/>
            <person name="Osuji N."/>
            <person name="Pu L.-L."/>
            <person name="Puazo M."/>
            <person name="Skinner E."/>
            <person name="Qu C."/>
            <person name="Quiroz J."/>
            <person name="Raj R."/>
            <person name="Weissenberger G."/>
            <person name="Xin Y."/>
            <person name="Zou X."/>
            <person name="Han Y."/>
            <person name="Worley K."/>
            <person name="Muzny D."/>
            <person name="Gibbs R."/>
        </authorList>
    </citation>
    <scope>NUCLEOTIDE SEQUENCE</scope>
    <source>
        <strain evidence="2">HAZT.00-mixed</strain>
        <tissue evidence="2">Whole organism</tissue>
    </source>
</reference>
<gene>
    <name evidence="2" type="ORF">HAZT_HAZT011156</name>
</gene>